<comment type="subcellular location">
    <subcellularLocation>
        <location evidence="1">Membrane</location>
    </subcellularLocation>
</comment>
<dbReference type="AlphaFoldDB" id="A0A8B9P9C6"/>
<organism evidence="6 7">
    <name type="scientific">Apteryx owenii</name>
    <name type="common">Little spotted kiwi</name>
    <dbReference type="NCBI Taxonomy" id="8824"/>
    <lineage>
        <taxon>Eukaryota</taxon>
        <taxon>Metazoa</taxon>
        <taxon>Chordata</taxon>
        <taxon>Craniata</taxon>
        <taxon>Vertebrata</taxon>
        <taxon>Euteleostomi</taxon>
        <taxon>Archelosauria</taxon>
        <taxon>Archosauria</taxon>
        <taxon>Dinosauria</taxon>
        <taxon>Saurischia</taxon>
        <taxon>Theropoda</taxon>
        <taxon>Coelurosauria</taxon>
        <taxon>Aves</taxon>
        <taxon>Palaeognathae</taxon>
        <taxon>Apterygiformes</taxon>
        <taxon>Apterygidae</taxon>
        <taxon>Apteryx</taxon>
    </lineage>
</organism>
<dbReference type="GO" id="GO:0009897">
    <property type="term" value="C:external side of plasma membrane"/>
    <property type="evidence" value="ECO:0007669"/>
    <property type="project" value="TreeGrafter"/>
</dbReference>
<evidence type="ECO:0000259" key="5">
    <source>
        <dbReference type="PROSITE" id="PS50835"/>
    </source>
</evidence>
<dbReference type="Proteomes" id="UP000694424">
    <property type="component" value="Unplaced"/>
</dbReference>
<keyword evidence="7" id="KW-1185">Reference proteome</keyword>
<keyword evidence="3" id="KW-0472">Membrane</keyword>
<evidence type="ECO:0000313" key="7">
    <source>
        <dbReference type="Proteomes" id="UP000694424"/>
    </source>
</evidence>
<keyword evidence="4" id="KW-0325">Glycoprotein</keyword>
<dbReference type="InterPro" id="IPR036179">
    <property type="entry name" value="Ig-like_dom_sf"/>
</dbReference>
<evidence type="ECO:0000256" key="2">
    <source>
        <dbReference type="ARBA" id="ARBA00022729"/>
    </source>
</evidence>
<proteinExistence type="predicted"/>
<dbReference type="InterPro" id="IPR003599">
    <property type="entry name" value="Ig_sub"/>
</dbReference>
<keyword evidence="2" id="KW-0732">Signal</keyword>
<evidence type="ECO:0000256" key="3">
    <source>
        <dbReference type="ARBA" id="ARBA00023136"/>
    </source>
</evidence>
<dbReference type="InterPro" id="IPR007110">
    <property type="entry name" value="Ig-like_dom"/>
</dbReference>
<name>A0A8B9P9C6_APTOW</name>
<sequence>MAADSRSAVQRWSQCKIKPRAEPASSTTLLPAANEELPLRWAAVGRGGGGGLPAHGTLAGDSSLRLFGRGCRVKIAAGLVMVFLFLLQQAAAQGSPSRVAGIVGGTAYLHPAPRNRTTFHQVHWRYETSQKIAIREADGSIRYPDFRFKDRLRLFPNNTLQIRSLRKSDRGVYWLYLEEETGTEHRDSVHLVVYERVPKPTVRAEVEGGDAAHCRATLTCSVDLEEVTYEWILTQQQPPESRGSELHLSFRPGVETYVCRVSNAVSASNASLTYRHPCSWQAESSAVSVAQNTKMLLALAFLFFLLLLA</sequence>
<accession>A0A8B9P9C6</accession>
<dbReference type="InterPro" id="IPR013783">
    <property type="entry name" value="Ig-like_fold"/>
</dbReference>
<reference evidence="6" key="1">
    <citation type="submission" date="2025-08" db="UniProtKB">
        <authorList>
            <consortium name="Ensembl"/>
        </authorList>
    </citation>
    <scope>IDENTIFICATION</scope>
</reference>
<dbReference type="GO" id="GO:0042110">
    <property type="term" value="P:T cell activation"/>
    <property type="evidence" value="ECO:0007669"/>
    <property type="project" value="TreeGrafter"/>
</dbReference>
<dbReference type="Ensembl" id="ENSAOWT00000003896.1">
    <property type="protein sequence ID" value="ENSAOWP00000003434.1"/>
    <property type="gene ID" value="ENSAOWG00000002423.1"/>
</dbReference>
<reference evidence="6" key="2">
    <citation type="submission" date="2025-09" db="UniProtKB">
        <authorList>
            <consortium name="Ensembl"/>
        </authorList>
    </citation>
    <scope>IDENTIFICATION</scope>
</reference>
<dbReference type="SMART" id="SM00409">
    <property type="entry name" value="IG"/>
    <property type="match status" value="1"/>
</dbReference>
<dbReference type="SUPFAM" id="SSF48726">
    <property type="entry name" value="Immunoglobulin"/>
    <property type="match status" value="1"/>
</dbReference>
<evidence type="ECO:0000313" key="6">
    <source>
        <dbReference type="Ensembl" id="ENSAOWP00000003434.1"/>
    </source>
</evidence>
<dbReference type="InterPro" id="IPR015631">
    <property type="entry name" value="CD2/SLAM_rcpt"/>
</dbReference>
<protein>
    <recommendedName>
        <fullName evidence="5">Ig-like domain-containing protein</fullName>
    </recommendedName>
</protein>
<feature type="domain" description="Ig-like" evidence="5">
    <location>
        <begin position="198"/>
        <end position="273"/>
    </location>
</feature>
<dbReference type="PROSITE" id="PS50835">
    <property type="entry name" value="IG_LIKE"/>
    <property type="match status" value="1"/>
</dbReference>
<dbReference type="PANTHER" id="PTHR12080">
    <property type="entry name" value="SIGNALING LYMPHOCYTIC ACTIVATION MOLECULE"/>
    <property type="match status" value="1"/>
</dbReference>
<dbReference type="PANTHER" id="PTHR12080:SF18">
    <property type="entry name" value="SLAM FAMILY MEMBER 9"/>
    <property type="match status" value="1"/>
</dbReference>
<dbReference type="Gene3D" id="2.60.40.10">
    <property type="entry name" value="Immunoglobulins"/>
    <property type="match status" value="2"/>
</dbReference>
<evidence type="ECO:0000256" key="1">
    <source>
        <dbReference type="ARBA" id="ARBA00004370"/>
    </source>
</evidence>
<evidence type="ECO:0000256" key="4">
    <source>
        <dbReference type="ARBA" id="ARBA00023180"/>
    </source>
</evidence>